<gene>
    <name evidence="2" type="ORF">AUEXF2481DRAFT_183878</name>
</gene>
<evidence type="ECO:0000313" key="2">
    <source>
        <dbReference type="EMBL" id="KEQ99561.1"/>
    </source>
</evidence>
<dbReference type="Pfam" id="PF00646">
    <property type="entry name" value="F-box"/>
    <property type="match status" value="1"/>
</dbReference>
<name>A0A074ZMH6_AURSE</name>
<dbReference type="HOGENOM" id="CLU_197705_0_0_1"/>
<keyword evidence="3" id="KW-1185">Reference proteome</keyword>
<organism evidence="2 3">
    <name type="scientific">Aureobasidium subglaciale (strain EXF-2481)</name>
    <name type="common">Aureobasidium pullulans var. subglaciale</name>
    <dbReference type="NCBI Taxonomy" id="1043005"/>
    <lineage>
        <taxon>Eukaryota</taxon>
        <taxon>Fungi</taxon>
        <taxon>Dikarya</taxon>
        <taxon>Ascomycota</taxon>
        <taxon>Pezizomycotina</taxon>
        <taxon>Dothideomycetes</taxon>
        <taxon>Dothideomycetidae</taxon>
        <taxon>Dothideales</taxon>
        <taxon>Saccotheciaceae</taxon>
        <taxon>Aureobasidium</taxon>
    </lineage>
</organism>
<evidence type="ECO:0000313" key="3">
    <source>
        <dbReference type="Proteomes" id="UP000030641"/>
    </source>
</evidence>
<feature type="domain" description="F-box" evidence="1">
    <location>
        <begin position="4"/>
        <end position="39"/>
    </location>
</feature>
<accession>A0A074ZMH6</accession>
<dbReference type="OrthoDB" id="3941247at2759"/>
<dbReference type="EMBL" id="KL584750">
    <property type="protein sequence ID" value="KEQ99561.1"/>
    <property type="molecule type" value="Genomic_DNA"/>
</dbReference>
<dbReference type="Proteomes" id="UP000030641">
    <property type="component" value="Unassembled WGS sequence"/>
</dbReference>
<dbReference type="InterPro" id="IPR001810">
    <property type="entry name" value="F-box_dom"/>
</dbReference>
<dbReference type="AlphaFoldDB" id="A0A074ZMH6"/>
<protein>
    <recommendedName>
        <fullName evidence="1">F-box domain-containing protein</fullName>
    </recommendedName>
</protein>
<dbReference type="GeneID" id="25362342"/>
<proteinExistence type="predicted"/>
<sequence length="78" mass="8401">MTSLLRFPNELMLSIFKNLTTIAGLLALSATSHDMRSLFINNASTTVPAVCEHDKLLSAAKALVDTISKIASPPNPYL</sequence>
<evidence type="ECO:0000259" key="1">
    <source>
        <dbReference type="Pfam" id="PF00646"/>
    </source>
</evidence>
<dbReference type="RefSeq" id="XP_013348410.1">
    <property type="nucleotide sequence ID" value="XM_013492956.1"/>
</dbReference>
<reference evidence="2 3" key="1">
    <citation type="journal article" date="2014" name="BMC Genomics">
        <title>Genome sequencing of four Aureobasidium pullulans varieties: biotechnological potential, stress tolerance, and description of new species.</title>
        <authorList>
            <person name="Gostin Ar C."/>
            <person name="Ohm R.A."/>
            <person name="Kogej T."/>
            <person name="Sonjak S."/>
            <person name="Turk M."/>
            <person name="Zajc J."/>
            <person name="Zalar P."/>
            <person name="Grube M."/>
            <person name="Sun H."/>
            <person name="Han J."/>
            <person name="Sharma A."/>
            <person name="Chiniquy J."/>
            <person name="Ngan C.Y."/>
            <person name="Lipzen A."/>
            <person name="Barry K."/>
            <person name="Grigoriev I.V."/>
            <person name="Gunde-Cimerman N."/>
        </authorList>
    </citation>
    <scope>NUCLEOTIDE SEQUENCE [LARGE SCALE GENOMIC DNA]</scope>
    <source>
        <strain evidence="2 3">EXF-2481</strain>
    </source>
</reference>
<dbReference type="InParanoid" id="A0A074ZMH6"/>